<gene>
    <name evidence="2" type="ordered locus">NE2174</name>
</gene>
<dbReference type="HOGENOM" id="CLU_118482_0_0_4"/>
<dbReference type="InterPro" id="IPR002716">
    <property type="entry name" value="PIN_dom"/>
</dbReference>
<dbReference type="InterPro" id="IPR029060">
    <property type="entry name" value="PIN-like_dom_sf"/>
</dbReference>
<evidence type="ECO:0000313" key="2">
    <source>
        <dbReference type="EMBL" id="CAD86085.1"/>
    </source>
</evidence>
<dbReference type="KEGG" id="neu:NE2174"/>
<dbReference type="Proteomes" id="UP000001416">
    <property type="component" value="Chromosome"/>
</dbReference>
<keyword evidence="3" id="KW-1185">Reference proteome</keyword>
<organism evidence="2 3">
    <name type="scientific">Nitrosomonas europaea (strain ATCC 19718 / CIP 103999 / KCTC 2705 / NBRC 14298)</name>
    <dbReference type="NCBI Taxonomy" id="228410"/>
    <lineage>
        <taxon>Bacteria</taxon>
        <taxon>Pseudomonadati</taxon>
        <taxon>Pseudomonadota</taxon>
        <taxon>Betaproteobacteria</taxon>
        <taxon>Nitrosomonadales</taxon>
        <taxon>Nitrosomonadaceae</taxon>
        <taxon>Nitrosomonas</taxon>
    </lineage>
</organism>
<dbReference type="GeneID" id="87105310"/>
<name>Q82SX2_NITEU</name>
<accession>Q82SX2</accession>
<dbReference type="RefSeq" id="WP_011112672.1">
    <property type="nucleotide sequence ID" value="NC_004757.1"/>
</dbReference>
<proteinExistence type="predicted"/>
<dbReference type="AlphaFoldDB" id="Q82SX2"/>
<dbReference type="STRING" id="228410.NE2174"/>
<feature type="domain" description="PIN" evidence="1">
    <location>
        <begin position="7"/>
        <end position="105"/>
    </location>
</feature>
<reference evidence="2 3" key="1">
    <citation type="journal article" date="2003" name="J. Bacteriol.">
        <title>Complete genome sequence of the ammonia-oxidizing bacterium and obligate chemolithoautotroph Nitrosomonas europaea.</title>
        <authorList>
            <person name="Chain P."/>
            <person name="Lamerdin J."/>
            <person name="Larimer F."/>
            <person name="Regala W."/>
            <person name="Land M."/>
            <person name="Hauser L."/>
            <person name="Hooper A."/>
            <person name="Klotz M."/>
            <person name="Norton J."/>
            <person name="Sayavedra-Soto L."/>
            <person name="Arciero D."/>
            <person name="Hommes N."/>
            <person name="Whittaker M."/>
            <person name="Arp D."/>
        </authorList>
    </citation>
    <scope>NUCLEOTIDE SEQUENCE [LARGE SCALE GENOMIC DNA]</scope>
    <source>
        <strain evidence="3">ATCC 19718 / CIP 103999 / KCTC 2705 / NBRC 14298</strain>
    </source>
</reference>
<protein>
    <recommendedName>
        <fullName evidence="1">PIN domain-containing protein</fullName>
    </recommendedName>
</protein>
<dbReference type="SUPFAM" id="SSF88723">
    <property type="entry name" value="PIN domain-like"/>
    <property type="match status" value="1"/>
</dbReference>
<sequence length="110" mass="12162">MNGIDWLLDTNFILGLLKSNPETLSMISNQQIDTRRCGYSAITRMELLGFPGLTAEEEILISGKLACLQYLPLTKEIEDMVIGLRRSHRVKLPDAIIAASALTCNAQTDP</sequence>
<dbReference type="EMBL" id="AL954747">
    <property type="protein sequence ID" value="CAD86085.1"/>
    <property type="molecule type" value="Genomic_DNA"/>
</dbReference>
<dbReference type="OrthoDB" id="532510at2"/>
<evidence type="ECO:0000259" key="1">
    <source>
        <dbReference type="Pfam" id="PF01850"/>
    </source>
</evidence>
<dbReference type="eggNOG" id="COG1487">
    <property type="taxonomic scope" value="Bacteria"/>
</dbReference>
<evidence type="ECO:0000313" key="3">
    <source>
        <dbReference type="Proteomes" id="UP000001416"/>
    </source>
</evidence>
<dbReference type="CDD" id="cd18738">
    <property type="entry name" value="PIN_VapC4-5_FitB-like"/>
    <property type="match status" value="1"/>
</dbReference>
<dbReference type="Pfam" id="PF01850">
    <property type="entry name" value="PIN"/>
    <property type="match status" value="1"/>
</dbReference>
<dbReference type="Gene3D" id="3.40.50.1010">
    <property type="entry name" value="5'-nuclease"/>
    <property type="match status" value="1"/>
</dbReference>